<name>A0A5N5TMD9_9CRUS</name>
<dbReference type="Proteomes" id="UP000326759">
    <property type="component" value="Unassembled WGS sequence"/>
</dbReference>
<comment type="caution">
    <text evidence="2">The sequence shown here is derived from an EMBL/GenBank/DDBJ whole genome shotgun (WGS) entry which is preliminary data.</text>
</comment>
<feature type="region of interest" description="Disordered" evidence="1">
    <location>
        <begin position="1"/>
        <end position="20"/>
    </location>
</feature>
<protein>
    <submittedName>
        <fullName evidence="2">Uncharacterized protein</fullName>
    </submittedName>
</protein>
<evidence type="ECO:0000313" key="3">
    <source>
        <dbReference type="Proteomes" id="UP000326759"/>
    </source>
</evidence>
<keyword evidence="3" id="KW-1185">Reference proteome</keyword>
<feature type="compositionally biased region" description="Low complexity" evidence="1">
    <location>
        <begin position="97"/>
        <end position="109"/>
    </location>
</feature>
<feature type="compositionally biased region" description="Basic and acidic residues" evidence="1">
    <location>
        <begin position="7"/>
        <end position="20"/>
    </location>
</feature>
<reference evidence="2 3" key="1">
    <citation type="journal article" date="2019" name="PLoS Biol.">
        <title>Sex chromosomes control vertical transmission of feminizing Wolbachia symbionts in an isopod.</title>
        <authorList>
            <person name="Becking T."/>
            <person name="Chebbi M.A."/>
            <person name="Giraud I."/>
            <person name="Moumen B."/>
            <person name="Laverre T."/>
            <person name="Caubet Y."/>
            <person name="Peccoud J."/>
            <person name="Gilbert C."/>
            <person name="Cordaux R."/>
        </authorList>
    </citation>
    <scope>NUCLEOTIDE SEQUENCE [LARGE SCALE GENOMIC DNA]</scope>
    <source>
        <strain evidence="2">ANa2</strain>
        <tissue evidence="2">Whole body excluding digestive tract and cuticle</tissue>
    </source>
</reference>
<dbReference type="OrthoDB" id="6377937at2759"/>
<accession>A0A5N5TMD9</accession>
<organism evidence="2 3">
    <name type="scientific">Armadillidium nasatum</name>
    <dbReference type="NCBI Taxonomy" id="96803"/>
    <lineage>
        <taxon>Eukaryota</taxon>
        <taxon>Metazoa</taxon>
        <taxon>Ecdysozoa</taxon>
        <taxon>Arthropoda</taxon>
        <taxon>Crustacea</taxon>
        <taxon>Multicrustacea</taxon>
        <taxon>Malacostraca</taxon>
        <taxon>Eumalacostraca</taxon>
        <taxon>Peracarida</taxon>
        <taxon>Isopoda</taxon>
        <taxon>Oniscidea</taxon>
        <taxon>Crinocheta</taxon>
        <taxon>Armadillidiidae</taxon>
        <taxon>Armadillidium</taxon>
    </lineage>
</organism>
<dbReference type="AlphaFoldDB" id="A0A5N5TMD9"/>
<sequence length="119" mass="13357">MSWSAQDLRKAVDDAKDHVRTTRDEVARYYGSTRSLTQDLGTLNHLLHSSTSEASKSEAASKMESQTKIAEEDSKPTSSFSSYLAMRTKSPVRPPLTKSTSLQSTSSEFTNRRNYFRNS</sequence>
<dbReference type="EMBL" id="SEYY01000406">
    <property type="protein sequence ID" value="KAB7507340.1"/>
    <property type="molecule type" value="Genomic_DNA"/>
</dbReference>
<gene>
    <name evidence="2" type="ORF">Anas_02470</name>
</gene>
<evidence type="ECO:0000256" key="1">
    <source>
        <dbReference type="SAM" id="MobiDB-lite"/>
    </source>
</evidence>
<evidence type="ECO:0000313" key="2">
    <source>
        <dbReference type="EMBL" id="KAB7507340.1"/>
    </source>
</evidence>
<proteinExistence type="predicted"/>
<feature type="region of interest" description="Disordered" evidence="1">
    <location>
        <begin position="49"/>
        <end position="119"/>
    </location>
</feature>